<dbReference type="GO" id="GO:0004333">
    <property type="term" value="F:fumarate hydratase activity"/>
    <property type="evidence" value="ECO:0007669"/>
    <property type="project" value="UniProtKB-EC"/>
</dbReference>
<keyword evidence="2" id="KW-0004">4Fe-4S</keyword>
<dbReference type="EC" id="4.2.1.2" evidence="8"/>
<dbReference type="PANTHER" id="PTHR30389:SF0">
    <property type="entry name" value="FUMARATE HYDRATASE CLASS I, AEROBIC"/>
    <property type="match status" value="1"/>
</dbReference>
<keyword evidence="3" id="KW-0479">Metal-binding</keyword>
<evidence type="ECO:0000313" key="9">
    <source>
        <dbReference type="Proteomes" id="UP000094622"/>
    </source>
</evidence>
<sequence>MNAPVLSDQKGLFPLGPDTTEYRKLSGDFVSTAVFEGEEILKVDPEGLRLLAEAAFSDINHLLRPAHLDQLAKILTDPEATDNDRFVAYDLMKNANIAAGGVLPMCQDTGTAIVMAKKGRRVFTKGGDEAAISKGVLDAYEKKNLRYSQLAPLSMFEEKNTRNNLPAQIDIYAEGEDGYKFLFVAKGGGSANKTFLFQGTPSLLTHDRLVEFLKEKILTLGTAACPPYHLAIVVGGTSAEMTLKAVKLASTKYLDELPTSGSEDGHAFRDLALEEEIFRATQRPASAPSSAASISATTCG</sequence>
<feature type="domain" description="Fe-S hydro-lyase tartrate dehydratase alpha-type catalytic" evidence="7">
    <location>
        <begin position="52"/>
        <end position="282"/>
    </location>
</feature>
<dbReference type="Proteomes" id="UP000094622">
    <property type="component" value="Unassembled WGS sequence"/>
</dbReference>
<dbReference type="PATRIC" id="fig|1439726.3.peg.1441"/>
<name>A0A1E3H4K3_9HYPH</name>
<dbReference type="GO" id="GO:0051539">
    <property type="term" value="F:4 iron, 4 sulfur cluster binding"/>
    <property type="evidence" value="ECO:0007669"/>
    <property type="project" value="UniProtKB-KW"/>
</dbReference>
<evidence type="ECO:0000256" key="1">
    <source>
        <dbReference type="ARBA" id="ARBA00008876"/>
    </source>
</evidence>
<evidence type="ECO:0000256" key="2">
    <source>
        <dbReference type="ARBA" id="ARBA00022485"/>
    </source>
</evidence>
<dbReference type="InterPro" id="IPR004646">
    <property type="entry name" value="Fe-S_hydro-lyase_TtdA-typ_cat"/>
</dbReference>
<keyword evidence="4" id="KW-0408">Iron</keyword>
<evidence type="ECO:0000256" key="4">
    <source>
        <dbReference type="ARBA" id="ARBA00023004"/>
    </source>
</evidence>
<evidence type="ECO:0000256" key="5">
    <source>
        <dbReference type="ARBA" id="ARBA00023014"/>
    </source>
</evidence>
<dbReference type="Pfam" id="PF05681">
    <property type="entry name" value="Fumerase"/>
    <property type="match status" value="1"/>
</dbReference>
<proteinExistence type="inferred from homology"/>
<comment type="similarity">
    <text evidence="1">Belongs to the class-I fumarase family.</text>
</comment>
<reference evidence="8 9" key="1">
    <citation type="submission" date="2016-07" db="EMBL/GenBank/DDBJ databases">
        <title>Draft Genome Sequence of Methylobrevis pamukkalensis PK2.</title>
        <authorList>
            <person name="Vasilenko O.V."/>
            <person name="Doronina N.V."/>
            <person name="Shmareva M.N."/>
            <person name="Tarlachkov S.V."/>
            <person name="Mustakhimov I."/>
            <person name="Trotsenko Y.A."/>
        </authorList>
    </citation>
    <scope>NUCLEOTIDE SEQUENCE [LARGE SCALE GENOMIC DNA]</scope>
    <source>
        <strain evidence="8 9">PK2</strain>
    </source>
</reference>
<protein>
    <submittedName>
        <fullName evidence="8">Fumarate hydratase class I, anaerobic</fullName>
        <ecNumber evidence="8">4.2.1.2</ecNumber>
    </submittedName>
</protein>
<accession>A0A1E3H4K3</accession>
<dbReference type="AlphaFoldDB" id="A0A1E3H4K3"/>
<keyword evidence="6 8" id="KW-0456">Lyase</keyword>
<keyword evidence="9" id="KW-1185">Reference proteome</keyword>
<dbReference type="GO" id="GO:0046872">
    <property type="term" value="F:metal ion binding"/>
    <property type="evidence" value="ECO:0007669"/>
    <property type="project" value="UniProtKB-KW"/>
</dbReference>
<comment type="caution">
    <text evidence="8">The sequence shown here is derived from an EMBL/GenBank/DDBJ whole genome shotgun (WGS) entry which is preliminary data.</text>
</comment>
<dbReference type="PANTHER" id="PTHR30389">
    <property type="entry name" value="FUMARATE HYDRATASE-RELATED"/>
    <property type="match status" value="1"/>
</dbReference>
<evidence type="ECO:0000259" key="7">
    <source>
        <dbReference type="Pfam" id="PF05681"/>
    </source>
</evidence>
<dbReference type="InterPro" id="IPR051208">
    <property type="entry name" value="Class-I_Fumarase/Tartrate_DH"/>
</dbReference>
<evidence type="ECO:0000256" key="6">
    <source>
        <dbReference type="ARBA" id="ARBA00023239"/>
    </source>
</evidence>
<dbReference type="EMBL" id="MCRJ01000025">
    <property type="protein sequence ID" value="ODN71258.1"/>
    <property type="molecule type" value="Genomic_DNA"/>
</dbReference>
<gene>
    <name evidence="8" type="primary">fumB</name>
    <name evidence="8" type="ORF">A6302_01373</name>
</gene>
<keyword evidence="5" id="KW-0411">Iron-sulfur</keyword>
<organism evidence="8 9">
    <name type="scientific">Methylobrevis pamukkalensis</name>
    <dbReference type="NCBI Taxonomy" id="1439726"/>
    <lineage>
        <taxon>Bacteria</taxon>
        <taxon>Pseudomonadati</taxon>
        <taxon>Pseudomonadota</taxon>
        <taxon>Alphaproteobacteria</taxon>
        <taxon>Hyphomicrobiales</taxon>
        <taxon>Pleomorphomonadaceae</taxon>
        <taxon>Methylobrevis</taxon>
    </lineage>
</organism>
<evidence type="ECO:0000256" key="3">
    <source>
        <dbReference type="ARBA" id="ARBA00022723"/>
    </source>
</evidence>
<evidence type="ECO:0000313" key="8">
    <source>
        <dbReference type="EMBL" id="ODN71258.1"/>
    </source>
</evidence>